<sequence length="154" mass="16200">VAISSMVGSIYGFDNGAPAKACVTQMPGHSVAAQTTPNPYTIVVSATTYNYSNPQPITVTGTFKGLLLQARSTGSSTAPIGMFSSPPADTKVFNCTTTADSWTHANTNDKTGTTIITWTPPSINAGDIVFQATVAQEKDTFWMNTRSLEVKADG</sequence>
<protein>
    <recommendedName>
        <fullName evidence="1">Reelin domain-containing protein</fullName>
    </recommendedName>
</protein>
<gene>
    <name evidence="2" type="ORF">LOTGIDRAFT_66392</name>
</gene>
<accession>V4B285</accession>
<dbReference type="PANTHER" id="PTHR45828">
    <property type="entry name" value="CYTOCHROME B561/FERRIC REDUCTASE TRANSMEMBRANE"/>
    <property type="match status" value="1"/>
</dbReference>
<feature type="non-terminal residue" evidence="2">
    <location>
        <position position="1"/>
    </location>
</feature>
<dbReference type="GO" id="GO:0016020">
    <property type="term" value="C:membrane"/>
    <property type="evidence" value="ECO:0007669"/>
    <property type="project" value="TreeGrafter"/>
</dbReference>
<dbReference type="HOGENOM" id="CLU_091827_3_0_1"/>
<dbReference type="Gene3D" id="2.60.40.4060">
    <property type="entry name" value="Reeler domain"/>
    <property type="match status" value="1"/>
</dbReference>
<dbReference type="EMBL" id="KB200732">
    <property type="protein sequence ID" value="ESP00377.1"/>
    <property type="molecule type" value="Genomic_DNA"/>
</dbReference>
<dbReference type="Pfam" id="PF02014">
    <property type="entry name" value="Reeler"/>
    <property type="match status" value="1"/>
</dbReference>
<dbReference type="CTD" id="20251772"/>
<dbReference type="STRING" id="225164.V4B285"/>
<evidence type="ECO:0000259" key="1">
    <source>
        <dbReference type="PROSITE" id="PS51019"/>
    </source>
</evidence>
<evidence type="ECO:0000313" key="2">
    <source>
        <dbReference type="EMBL" id="ESP00377.1"/>
    </source>
</evidence>
<name>V4B285_LOTGI</name>
<keyword evidence="3" id="KW-1185">Reference proteome</keyword>
<dbReference type="AlphaFoldDB" id="V4B285"/>
<organism evidence="2 3">
    <name type="scientific">Lottia gigantea</name>
    <name type="common">Giant owl limpet</name>
    <dbReference type="NCBI Taxonomy" id="225164"/>
    <lineage>
        <taxon>Eukaryota</taxon>
        <taxon>Metazoa</taxon>
        <taxon>Spiralia</taxon>
        <taxon>Lophotrochozoa</taxon>
        <taxon>Mollusca</taxon>
        <taxon>Gastropoda</taxon>
        <taxon>Patellogastropoda</taxon>
        <taxon>Lottioidea</taxon>
        <taxon>Lottiidae</taxon>
        <taxon>Lottia</taxon>
    </lineage>
</organism>
<dbReference type="GeneID" id="20251772"/>
<feature type="non-terminal residue" evidence="2">
    <location>
        <position position="154"/>
    </location>
</feature>
<dbReference type="PROSITE" id="PS51019">
    <property type="entry name" value="REELIN"/>
    <property type="match status" value="1"/>
</dbReference>
<dbReference type="RefSeq" id="XP_009048939.1">
    <property type="nucleotide sequence ID" value="XM_009050691.1"/>
</dbReference>
<dbReference type="CDD" id="cd08544">
    <property type="entry name" value="Reeler"/>
    <property type="match status" value="1"/>
</dbReference>
<reference evidence="2 3" key="1">
    <citation type="journal article" date="2013" name="Nature">
        <title>Insights into bilaterian evolution from three spiralian genomes.</title>
        <authorList>
            <person name="Simakov O."/>
            <person name="Marletaz F."/>
            <person name="Cho S.J."/>
            <person name="Edsinger-Gonzales E."/>
            <person name="Havlak P."/>
            <person name="Hellsten U."/>
            <person name="Kuo D.H."/>
            <person name="Larsson T."/>
            <person name="Lv J."/>
            <person name="Arendt D."/>
            <person name="Savage R."/>
            <person name="Osoegawa K."/>
            <person name="de Jong P."/>
            <person name="Grimwood J."/>
            <person name="Chapman J.A."/>
            <person name="Shapiro H."/>
            <person name="Aerts A."/>
            <person name="Otillar R.P."/>
            <person name="Terry A.Y."/>
            <person name="Boore J.L."/>
            <person name="Grigoriev I.V."/>
            <person name="Lindberg D.R."/>
            <person name="Seaver E.C."/>
            <person name="Weisblat D.A."/>
            <person name="Putnam N.H."/>
            <person name="Rokhsar D.S."/>
        </authorList>
    </citation>
    <scope>NUCLEOTIDE SEQUENCE [LARGE SCALE GENOMIC DNA]</scope>
</reference>
<feature type="domain" description="Reelin" evidence="1">
    <location>
        <begin position="1"/>
        <end position="154"/>
    </location>
</feature>
<dbReference type="InterPro" id="IPR002861">
    <property type="entry name" value="Reeler_dom"/>
</dbReference>
<dbReference type="KEGG" id="lgi:LOTGIDRAFT_66392"/>
<proteinExistence type="predicted"/>
<dbReference type="InterPro" id="IPR051237">
    <property type="entry name" value="Ferric-chelate_Red/DefProt"/>
</dbReference>
<dbReference type="OMA" id="WINVRSN"/>
<dbReference type="PANTHER" id="PTHR45828:SF33">
    <property type="entry name" value="DOMON DOMAIN-CONTAINING PROTEIN"/>
    <property type="match status" value="1"/>
</dbReference>
<evidence type="ECO:0000313" key="3">
    <source>
        <dbReference type="Proteomes" id="UP000030746"/>
    </source>
</evidence>
<dbReference type="OrthoDB" id="2419613at2759"/>
<dbReference type="InterPro" id="IPR042307">
    <property type="entry name" value="Reeler_sf"/>
</dbReference>
<dbReference type="Proteomes" id="UP000030746">
    <property type="component" value="Unassembled WGS sequence"/>
</dbReference>